<keyword evidence="1" id="KW-0804">Transcription</keyword>
<dbReference type="Gene3D" id="3.30.70.940">
    <property type="entry name" value="NusG, N-terminal domain"/>
    <property type="match status" value="1"/>
</dbReference>
<organism evidence="4 5">
    <name type="scientific">Candidatus Parabacteroides intestinipullorum</name>
    <dbReference type="NCBI Taxonomy" id="2838723"/>
    <lineage>
        <taxon>Bacteria</taxon>
        <taxon>Pseudomonadati</taxon>
        <taxon>Bacteroidota</taxon>
        <taxon>Bacteroidia</taxon>
        <taxon>Bacteroidales</taxon>
        <taxon>Tannerellaceae</taxon>
        <taxon>Parabacteroides</taxon>
    </lineage>
</organism>
<dbReference type="InterPro" id="IPR006645">
    <property type="entry name" value="NGN-like_dom"/>
</dbReference>
<dbReference type="Pfam" id="PF00467">
    <property type="entry name" value="KOW"/>
    <property type="match status" value="1"/>
</dbReference>
<dbReference type="NCBIfam" id="NF033644">
    <property type="entry name" value="antiterm_UpxY"/>
    <property type="match status" value="1"/>
</dbReference>
<proteinExistence type="predicted"/>
<accession>A0A9D2BHM2</accession>
<name>A0A9D2BHM2_9BACT</name>
<dbReference type="InterPro" id="IPR005824">
    <property type="entry name" value="KOW"/>
</dbReference>
<dbReference type="InterPro" id="IPR036735">
    <property type="entry name" value="NGN_dom_sf"/>
</dbReference>
<evidence type="ECO:0000313" key="4">
    <source>
        <dbReference type="EMBL" id="HIX75569.1"/>
    </source>
</evidence>
<comment type="caution">
    <text evidence="4">The sequence shown here is derived from an EMBL/GenBank/DDBJ whole genome shotgun (WGS) entry which is preliminary data.</text>
</comment>
<dbReference type="CDD" id="cd09895">
    <property type="entry name" value="NGN_SP_UpxY"/>
    <property type="match status" value="1"/>
</dbReference>
<feature type="domain" description="KOW" evidence="2">
    <location>
        <begin position="133"/>
        <end position="154"/>
    </location>
</feature>
<dbReference type="GO" id="GO:0006354">
    <property type="term" value="P:DNA-templated transcription elongation"/>
    <property type="evidence" value="ECO:0007669"/>
    <property type="project" value="InterPro"/>
</dbReference>
<evidence type="ECO:0000259" key="3">
    <source>
        <dbReference type="Pfam" id="PF02357"/>
    </source>
</evidence>
<dbReference type="Pfam" id="PF02357">
    <property type="entry name" value="NusG"/>
    <property type="match status" value="1"/>
</dbReference>
<reference evidence="4" key="2">
    <citation type="submission" date="2021-04" db="EMBL/GenBank/DDBJ databases">
        <authorList>
            <person name="Gilroy R."/>
        </authorList>
    </citation>
    <scope>NUCLEOTIDE SEQUENCE</scope>
    <source>
        <strain evidence="4">ChiGjej6B6-14162</strain>
    </source>
</reference>
<protein>
    <submittedName>
        <fullName evidence="4">UpxY family transcription antiterminator</fullName>
    </submittedName>
</protein>
<sequence length="182" mass="21444">MGQTEEGEAKSPVWYALQTFFRKEREVEDFLKEKGYAPFVPKLYRERVDANGQKHRELIPAVHNLLFLPKVADGKEQVLALRDCPYPVRIIRKQDSEGFYEIPDRQMVEFRAICDPDYTNTIYASREFADDRPGKRVRVTQGPFKGMEGKLVRYKNRFYIVITLVNLGVFLRISRWYCEPID</sequence>
<dbReference type="SUPFAM" id="SSF82679">
    <property type="entry name" value="N-utilization substance G protein NusG, N-terminal domain"/>
    <property type="match status" value="1"/>
</dbReference>
<feature type="domain" description="NusG-like N-terminal" evidence="3">
    <location>
        <begin position="14"/>
        <end position="110"/>
    </location>
</feature>
<dbReference type="EMBL" id="DXEL01000076">
    <property type="protein sequence ID" value="HIX75569.1"/>
    <property type="molecule type" value="Genomic_DNA"/>
</dbReference>
<dbReference type="AlphaFoldDB" id="A0A9D2BHM2"/>
<gene>
    <name evidence="4" type="ORF">H9977_11145</name>
</gene>
<dbReference type="Proteomes" id="UP000886740">
    <property type="component" value="Unassembled WGS sequence"/>
</dbReference>
<evidence type="ECO:0000313" key="5">
    <source>
        <dbReference type="Proteomes" id="UP000886740"/>
    </source>
</evidence>
<reference evidence="4" key="1">
    <citation type="journal article" date="2021" name="PeerJ">
        <title>Extensive microbial diversity within the chicken gut microbiome revealed by metagenomics and culture.</title>
        <authorList>
            <person name="Gilroy R."/>
            <person name="Ravi A."/>
            <person name="Getino M."/>
            <person name="Pursley I."/>
            <person name="Horton D.L."/>
            <person name="Alikhan N.F."/>
            <person name="Baker D."/>
            <person name="Gharbi K."/>
            <person name="Hall N."/>
            <person name="Watson M."/>
            <person name="Adriaenssens E.M."/>
            <person name="Foster-Nyarko E."/>
            <person name="Jarju S."/>
            <person name="Secka A."/>
            <person name="Antonio M."/>
            <person name="Oren A."/>
            <person name="Chaudhuri R.R."/>
            <person name="La Ragione R."/>
            <person name="Hildebrand F."/>
            <person name="Pallen M.J."/>
        </authorList>
    </citation>
    <scope>NUCLEOTIDE SEQUENCE</scope>
    <source>
        <strain evidence="4">ChiGjej6B6-14162</strain>
    </source>
</reference>
<evidence type="ECO:0000259" key="2">
    <source>
        <dbReference type="Pfam" id="PF00467"/>
    </source>
</evidence>
<evidence type="ECO:0000256" key="1">
    <source>
        <dbReference type="ARBA" id="ARBA00023163"/>
    </source>
</evidence>